<evidence type="ECO:0000256" key="1">
    <source>
        <dbReference type="ARBA" id="ARBA00001933"/>
    </source>
</evidence>
<dbReference type="InterPro" id="IPR015422">
    <property type="entry name" value="PyrdxlP-dep_Trfase_small"/>
</dbReference>
<reference evidence="10" key="1">
    <citation type="journal article" date="2021" name="PeerJ">
        <title>Extensive microbial diversity within the chicken gut microbiome revealed by metagenomics and culture.</title>
        <authorList>
            <person name="Gilroy R."/>
            <person name="Ravi A."/>
            <person name="Getino M."/>
            <person name="Pursley I."/>
            <person name="Horton D.L."/>
            <person name="Alikhan N.F."/>
            <person name="Baker D."/>
            <person name="Gharbi K."/>
            <person name="Hall N."/>
            <person name="Watson M."/>
            <person name="Adriaenssens E.M."/>
            <person name="Foster-Nyarko E."/>
            <person name="Jarju S."/>
            <person name="Secka A."/>
            <person name="Antonio M."/>
            <person name="Oren A."/>
            <person name="Chaudhuri R.R."/>
            <person name="La Ragione R."/>
            <person name="Hildebrand F."/>
            <person name="Pallen M.J."/>
        </authorList>
    </citation>
    <scope>NUCLEOTIDE SEQUENCE</scope>
    <source>
        <strain evidence="10">4376</strain>
    </source>
</reference>
<dbReference type="InterPro" id="IPR015421">
    <property type="entry name" value="PyrdxlP-dep_Trfase_major"/>
</dbReference>
<evidence type="ECO:0000256" key="7">
    <source>
        <dbReference type="ARBA" id="ARBA00023014"/>
    </source>
</evidence>
<feature type="domain" description="Aminotransferase class V" evidence="9">
    <location>
        <begin position="5"/>
        <end position="367"/>
    </location>
</feature>
<protein>
    <submittedName>
        <fullName evidence="10">Cysteine desulfurase</fullName>
    </submittedName>
</protein>
<dbReference type="GO" id="GO:0051536">
    <property type="term" value="F:iron-sulfur cluster binding"/>
    <property type="evidence" value="ECO:0007669"/>
    <property type="project" value="UniProtKB-KW"/>
</dbReference>
<organism evidence="10 11">
    <name type="scientific">Candidatus Corynebacterium gallistercoris</name>
    <dbReference type="NCBI Taxonomy" id="2838530"/>
    <lineage>
        <taxon>Bacteria</taxon>
        <taxon>Bacillati</taxon>
        <taxon>Actinomycetota</taxon>
        <taxon>Actinomycetes</taxon>
        <taxon>Mycobacteriales</taxon>
        <taxon>Corynebacteriaceae</taxon>
        <taxon>Corynebacterium</taxon>
    </lineage>
</organism>
<dbReference type="GO" id="GO:0046872">
    <property type="term" value="F:metal ion binding"/>
    <property type="evidence" value="ECO:0007669"/>
    <property type="project" value="UniProtKB-KW"/>
</dbReference>
<dbReference type="InterPro" id="IPR000192">
    <property type="entry name" value="Aminotrans_V_dom"/>
</dbReference>
<dbReference type="Gene3D" id="1.10.260.50">
    <property type="match status" value="1"/>
</dbReference>
<dbReference type="EMBL" id="DXFZ01000099">
    <property type="protein sequence ID" value="HIW96437.1"/>
    <property type="molecule type" value="Genomic_DNA"/>
</dbReference>
<evidence type="ECO:0000256" key="3">
    <source>
        <dbReference type="ARBA" id="ARBA00022679"/>
    </source>
</evidence>
<dbReference type="Gene3D" id="3.90.1150.10">
    <property type="entry name" value="Aspartate Aminotransferase, domain 1"/>
    <property type="match status" value="1"/>
</dbReference>
<evidence type="ECO:0000256" key="6">
    <source>
        <dbReference type="ARBA" id="ARBA00023004"/>
    </source>
</evidence>
<evidence type="ECO:0000313" key="11">
    <source>
        <dbReference type="Proteomes" id="UP000824189"/>
    </source>
</evidence>
<name>A0A9D1RZ52_9CORY</name>
<evidence type="ECO:0000313" key="10">
    <source>
        <dbReference type="EMBL" id="HIW96437.1"/>
    </source>
</evidence>
<keyword evidence="5" id="KW-0663">Pyridoxal phosphate</keyword>
<comment type="catalytic activity">
    <reaction evidence="8">
        <text>(sulfur carrier)-H + L-cysteine = (sulfur carrier)-SH + L-alanine</text>
        <dbReference type="Rhea" id="RHEA:43892"/>
        <dbReference type="Rhea" id="RHEA-COMP:14737"/>
        <dbReference type="Rhea" id="RHEA-COMP:14739"/>
        <dbReference type="ChEBI" id="CHEBI:29917"/>
        <dbReference type="ChEBI" id="CHEBI:35235"/>
        <dbReference type="ChEBI" id="CHEBI:57972"/>
        <dbReference type="ChEBI" id="CHEBI:64428"/>
        <dbReference type="EC" id="2.8.1.7"/>
    </reaction>
</comment>
<keyword evidence="4" id="KW-0479">Metal-binding</keyword>
<dbReference type="PANTHER" id="PTHR11601:SF34">
    <property type="entry name" value="CYSTEINE DESULFURASE"/>
    <property type="match status" value="1"/>
</dbReference>
<comment type="caution">
    <text evidence="10">The sequence shown here is derived from an EMBL/GenBank/DDBJ whole genome shotgun (WGS) entry which is preliminary data.</text>
</comment>
<evidence type="ECO:0000256" key="8">
    <source>
        <dbReference type="ARBA" id="ARBA00050776"/>
    </source>
</evidence>
<evidence type="ECO:0000256" key="4">
    <source>
        <dbReference type="ARBA" id="ARBA00022723"/>
    </source>
</evidence>
<evidence type="ECO:0000259" key="9">
    <source>
        <dbReference type="Pfam" id="PF00266"/>
    </source>
</evidence>
<reference evidence="10" key="2">
    <citation type="submission" date="2021-04" db="EMBL/GenBank/DDBJ databases">
        <authorList>
            <person name="Gilroy R."/>
        </authorList>
    </citation>
    <scope>NUCLEOTIDE SEQUENCE</scope>
    <source>
        <strain evidence="10">4376</strain>
    </source>
</reference>
<dbReference type="Gene3D" id="3.40.640.10">
    <property type="entry name" value="Type I PLP-dependent aspartate aminotransferase-like (Major domain)"/>
    <property type="match status" value="1"/>
</dbReference>
<accession>A0A9D1RZ52</accession>
<dbReference type="AlphaFoldDB" id="A0A9D1RZ52"/>
<dbReference type="Pfam" id="PF00266">
    <property type="entry name" value="Aminotran_5"/>
    <property type="match status" value="1"/>
</dbReference>
<evidence type="ECO:0000256" key="5">
    <source>
        <dbReference type="ARBA" id="ARBA00022898"/>
    </source>
</evidence>
<comment type="cofactor">
    <cofactor evidence="1">
        <name>pyridoxal 5'-phosphate</name>
        <dbReference type="ChEBI" id="CHEBI:597326"/>
    </cofactor>
</comment>
<gene>
    <name evidence="10" type="ORF">H9867_08180</name>
</gene>
<comment type="similarity">
    <text evidence="2">Belongs to the class-V pyridoxal-phosphate-dependent aminotransferase family. NifS/IscS subfamily.</text>
</comment>
<proteinExistence type="inferred from homology"/>
<keyword evidence="3" id="KW-0808">Transferase</keyword>
<keyword evidence="7" id="KW-0411">Iron-sulfur</keyword>
<dbReference type="SUPFAM" id="SSF53383">
    <property type="entry name" value="PLP-dependent transferases"/>
    <property type="match status" value="1"/>
</dbReference>
<dbReference type="InterPro" id="IPR015424">
    <property type="entry name" value="PyrdxlP-dep_Trfase"/>
</dbReference>
<keyword evidence="6" id="KW-0408">Iron</keyword>
<dbReference type="PIRSF" id="PIRSF005572">
    <property type="entry name" value="NifS"/>
    <property type="match status" value="1"/>
</dbReference>
<dbReference type="PANTHER" id="PTHR11601">
    <property type="entry name" value="CYSTEINE DESULFURYLASE FAMILY MEMBER"/>
    <property type="match status" value="1"/>
</dbReference>
<evidence type="ECO:0000256" key="2">
    <source>
        <dbReference type="ARBA" id="ARBA00006490"/>
    </source>
</evidence>
<dbReference type="Proteomes" id="UP000824189">
    <property type="component" value="Unassembled WGS sequence"/>
</dbReference>
<dbReference type="InterPro" id="IPR016454">
    <property type="entry name" value="Cysteine_dSase"/>
</dbReference>
<dbReference type="GO" id="GO:0031071">
    <property type="term" value="F:cysteine desulfurase activity"/>
    <property type="evidence" value="ECO:0007669"/>
    <property type="project" value="UniProtKB-EC"/>
</dbReference>
<sequence>MNNRIYLDNAATQPLRPEAQEAMAAAGSELNPAGQYTTGRAARRAVEEAREQVAELLGADAAEVIFTGSGTEANNIAVQGLAFGALRGSARTIASPAIEHPAVAESVEWLVGGLPLGFRHRELPVDSHGVVTPVDIAGWHAEDPLALVTCMWANNETGNLQPVAELAAAAGQAGVPFHTDAVQVVGHQPVDFHALGASTLAASTHKFGGPRAGLLLARRDAPIASPVRGGGQERKLRSGTVNVQAAVGTAAALAAAHRDMDADNARMATLRQSLLERIHTIDGVRVWTVGASLPSHLHASFPGAEGDSLIMLLDVAGVDASTGSACSAGVNRASHVLAAMGVPVEVARGALRLTLGPQTTREEVERVAEMLPRVVEQARQAGMAF</sequence>